<evidence type="ECO:0000313" key="4">
    <source>
        <dbReference type="Proteomes" id="UP000274131"/>
    </source>
</evidence>
<reference evidence="5" key="1">
    <citation type="submission" date="2017-02" db="UniProtKB">
        <authorList>
            <consortium name="WormBaseParasite"/>
        </authorList>
    </citation>
    <scope>IDENTIFICATION</scope>
</reference>
<evidence type="ECO:0000256" key="2">
    <source>
        <dbReference type="SAM" id="Phobius"/>
    </source>
</evidence>
<protein>
    <submittedName>
        <fullName evidence="5">PIR Superfamily Protein</fullName>
    </submittedName>
</protein>
<sequence>MKHIQVDILDSEAIDRHGEDAVLNYIYLTEKIGSDNYNPQDCYSRFKSILITHNDTEVNEKYHTRDCNRSVATFICQATFLKKDAIPKDDDQKSLEESIGQVFNQLEKWLLNGVMTMGNQIKGYMIVAALVIASILLYSFWFLSGLLCKRKKVLKLSGLEENIDYSVVRTDSARPDSSSPESGAFFDDSQ</sequence>
<dbReference type="WBParaSite" id="EVEC_0000528001-mRNA-1">
    <property type="protein sequence ID" value="EVEC_0000528001-mRNA-1"/>
    <property type="gene ID" value="EVEC_0000528001"/>
</dbReference>
<evidence type="ECO:0000256" key="1">
    <source>
        <dbReference type="SAM" id="MobiDB-lite"/>
    </source>
</evidence>
<keyword evidence="2" id="KW-0472">Membrane</keyword>
<name>A0A0N4V502_ENTVE</name>
<reference evidence="3 4" key="2">
    <citation type="submission" date="2018-10" db="EMBL/GenBank/DDBJ databases">
        <authorList>
            <consortium name="Pathogen Informatics"/>
        </authorList>
    </citation>
    <scope>NUCLEOTIDE SEQUENCE [LARGE SCALE GENOMIC DNA]</scope>
</reference>
<keyword evidence="4" id="KW-1185">Reference proteome</keyword>
<proteinExistence type="predicted"/>
<evidence type="ECO:0000313" key="5">
    <source>
        <dbReference type="WBParaSite" id="EVEC_0000528001-mRNA-1"/>
    </source>
</evidence>
<feature type="region of interest" description="Disordered" evidence="1">
    <location>
        <begin position="170"/>
        <end position="190"/>
    </location>
</feature>
<dbReference type="Proteomes" id="UP000274131">
    <property type="component" value="Unassembled WGS sequence"/>
</dbReference>
<keyword evidence="2" id="KW-0812">Transmembrane</keyword>
<accession>A0A0N4V502</accession>
<keyword evidence="2" id="KW-1133">Transmembrane helix</keyword>
<evidence type="ECO:0000313" key="3">
    <source>
        <dbReference type="EMBL" id="VDD90160.1"/>
    </source>
</evidence>
<dbReference type="AlphaFoldDB" id="A0A0N4V502"/>
<feature type="transmembrane region" description="Helical" evidence="2">
    <location>
        <begin position="124"/>
        <end position="147"/>
    </location>
</feature>
<dbReference type="EMBL" id="UXUI01008000">
    <property type="protein sequence ID" value="VDD90160.1"/>
    <property type="molecule type" value="Genomic_DNA"/>
</dbReference>
<organism evidence="5">
    <name type="scientific">Enterobius vermicularis</name>
    <name type="common">Human pinworm</name>
    <dbReference type="NCBI Taxonomy" id="51028"/>
    <lineage>
        <taxon>Eukaryota</taxon>
        <taxon>Metazoa</taxon>
        <taxon>Ecdysozoa</taxon>
        <taxon>Nematoda</taxon>
        <taxon>Chromadorea</taxon>
        <taxon>Rhabditida</taxon>
        <taxon>Spirurina</taxon>
        <taxon>Oxyuridomorpha</taxon>
        <taxon>Oxyuroidea</taxon>
        <taxon>Oxyuridae</taxon>
        <taxon>Enterobius</taxon>
    </lineage>
</organism>
<gene>
    <name evidence="3" type="ORF">EVEC_LOCUS4911</name>
</gene>